<evidence type="ECO:0000313" key="2">
    <source>
        <dbReference type="Proteomes" id="UP000580250"/>
    </source>
</evidence>
<sequence length="152" mass="17828">MTTMFSDATTLESLTCEIEWKVYNFGRHEHLMKIGKFLTSKQFYNPKCPSVIWELRIYKETSSQHYHPYSNERNVISLVQVGLIHSNDPVKAKFDICMLYENGEKSTLCHQVNTTIEFKNQSESNKYSIFKPKTADYPLTIFVMLNLCRLIQ</sequence>
<dbReference type="Gene3D" id="2.60.210.10">
    <property type="entry name" value="Apoptosis, Tumor Necrosis Factor Receptor Associated Protein 2, Chain A"/>
    <property type="match status" value="1"/>
</dbReference>
<dbReference type="InterPro" id="IPR008974">
    <property type="entry name" value="TRAF-like"/>
</dbReference>
<name>A0A6V7W0Z1_MELEN</name>
<organism evidence="1 2">
    <name type="scientific">Meloidogyne enterolobii</name>
    <name type="common">Root-knot nematode worm</name>
    <name type="synonym">Meloidogyne mayaguensis</name>
    <dbReference type="NCBI Taxonomy" id="390850"/>
    <lineage>
        <taxon>Eukaryota</taxon>
        <taxon>Metazoa</taxon>
        <taxon>Ecdysozoa</taxon>
        <taxon>Nematoda</taxon>
        <taxon>Chromadorea</taxon>
        <taxon>Rhabditida</taxon>
        <taxon>Tylenchina</taxon>
        <taxon>Tylenchomorpha</taxon>
        <taxon>Tylenchoidea</taxon>
        <taxon>Meloidogynidae</taxon>
        <taxon>Meloidogyninae</taxon>
        <taxon>Meloidogyne</taxon>
    </lineage>
</organism>
<dbReference type="Proteomes" id="UP000580250">
    <property type="component" value="Unassembled WGS sequence"/>
</dbReference>
<protein>
    <submittedName>
        <fullName evidence="1">Uncharacterized protein</fullName>
    </submittedName>
</protein>
<comment type="caution">
    <text evidence="1">The sequence shown here is derived from an EMBL/GenBank/DDBJ whole genome shotgun (WGS) entry which is preliminary data.</text>
</comment>
<gene>
    <name evidence="1" type="ORF">MENT_LOCUS32355</name>
</gene>
<dbReference type="AlphaFoldDB" id="A0A6V7W0Z1"/>
<proteinExistence type="predicted"/>
<accession>A0A6V7W0Z1</accession>
<reference evidence="1 2" key="1">
    <citation type="submission" date="2020-08" db="EMBL/GenBank/DDBJ databases">
        <authorList>
            <person name="Koutsovoulos G."/>
            <person name="Danchin GJ E."/>
        </authorList>
    </citation>
    <scope>NUCLEOTIDE SEQUENCE [LARGE SCALE GENOMIC DNA]</scope>
</reference>
<dbReference type="EMBL" id="CAJEWN010000366">
    <property type="protein sequence ID" value="CAD2180288.1"/>
    <property type="molecule type" value="Genomic_DNA"/>
</dbReference>
<dbReference type="SUPFAM" id="SSF49599">
    <property type="entry name" value="TRAF domain-like"/>
    <property type="match status" value="1"/>
</dbReference>
<evidence type="ECO:0000313" key="1">
    <source>
        <dbReference type="EMBL" id="CAD2180288.1"/>
    </source>
</evidence>
<dbReference type="OrthoDB" id="6777468at2759"/>